<organism evidence="5 6">
    <name type="scientific">Akkermansia glycaniphila</name>
    <dbReference type="NCBI Taxonomy" id="1679444"/>
    <lineage>
        <taxon>Bacteria</taxon>
        <taxon>Pseudomonadati</taxon>
        <taxon>Verrucomicrobiota</taxon>
        <taxon>Verrucomicrobiia</taxon>
        <taxon>Verrucomicrobiales</taxon>
        <taxon>Akkermansiaceae</taxon>
        <taxon>Akkermansia</taxon>
    </lineage>
</organism>
<reference evidence="6" key="1">
    <citation type="submission" date="2016-09" db="EMBL/GenBank/DDBJ databases">
        <authorList>
            <person name="Koehorst J."/>
        </authorList>
    </citation>
    <scope>NUCLEOTIDE SEQUENCE [LARGE SCALE GENOMIC DNA]</scope>
</reference>
<dbReference type="SMART" id="SM00420">
    <property type="entry name" value="HTH_DEOR"/>
    <property type="match status" value="1"/>
</dbReference>
<dbReference type="PANTHER" id="PTHR30363">
    <property type="entry name" value="HTH-TYPE TRANSCRIPTIONAL REGULATOR SRLR-RELATED"/>
    <property type="match status" value="1"/>
</dbReference>
<dbReference type="AlphaFoldDB" id="A0A1C7P9I3"/>
<dbReference type="InterPro" id="IPR001034">
    <property type="entry name" value="DeoR_HTH"/>
</dbReference>
<dbReference type="GO" id="GO:0003700">
    <property type="term" value="F:DNA-binding transcription factor activity"/>
    <property type="evidence" value="ECO:0007669"/>
    <property type="project" value="InterPro"/>
</dbReference>
<dbReference type="Pfam" id="PF00455">
    <property type="entry name" value="DeoRC"/>
    <property type="match status" value="1"/>
</dbReference>
<dbReference type="Pfam" id="PF08220">
    <property type="entry name" value="HTH_DeoR"/>
    <property type="match status" value="1"/>
</dbReference>
<evidence type="ECO:0000313" key="5">
    <source>
        <dbReference type="EMBL" id="SEH98920.1"/>
    </source>
</evidence>
<dbReference type="RefSeq" id="WP_067777653.1">
    <property type="nucleotide sequence ID" value="NZ_LIGX01000040.1"/>
</dbReference>
<protein>
    <submittedName>
        <fullName evidence="5">Deor-type hth domain</fullName>
    </submittedName>
</protein>
<evidence type="ECO:0000256" key="2">
    <source>
        <dbReference type="ARBA" id="ARBA00023015"/>
    </source>
</evidence>
<dbReference type="Proteomes" id="UP000176204">
    <property type="component" value="Chromosome I"/>
</dbReference>
<dbReference type="InterPro" id="IPR037171">
    <property type="entry name" value="NagB/RpiA_transferase-like"/>
</dbReference>
<dbReference type="InterPro" id="IPR050313">
    <property type="entry name" value="Carb_Metab_HTH_regulators"/>
</dbReference>
<keyword evidence="3" id="KW-0804">Transcription</keyword>
<dbReference type="PROSITE" id="PS51000">
    <property type="entry name" value="HTH_DEOR_2"/>
    <property type="match status" value="1"/>
</dbReference>
<gene>
    <name evidence="5" type="ORF">PYTT_2342</name>
</gene>
<dbReference type="SUPFAM" id="SSF46785">
    <property type="entry name" value="Winged helix' DNA-binding domain"/>
    <property type="match status" value="1"/>
</dbReference>
<keyword evidence="6" id="KW-1185">Reference proteome</keyword>
<keyword evidence="1" id="KW-0678">Repressor</keyword>
<evidence type="ECO:0000256" key="1">
    <source>
        <dbReference type="ARBA" id="ARBA00022491"/>
    </source>
</evidence>
<evidence type="ECO:0000256" key="3">
    <source>
        <dbReference type="ARBA" id="ARBA00023163"/>
    </source>
</evidence>
<sequence>MYLVNERRDYILRLLEERGTIRTVAVARDLGVTDETVRTDILALERDHLLRRVHGGAAYLPPPGATEPGTELRAVQSLAAAFVGLLRENDCIFLDGSPVSLAAAAQLPPIPLTVASNSIGLLETLSPRAMRQQVFSTGGFLDKETGLFIGSGAVESLRHLGIGLLLTAPDSVTPEGTPAYRSFARADFIRQAAPLARRVCIACPASRFGSAAPFPCPTVRTATLITEDNLPETAHEAFLRQGAEIVTVPYISPAAPPVRDEFDY</sequence>
<dbReference type="PANTHER" id="PTHR30363:SF4">
    <property type="entry name" value="GLYCEROL-3-PHOSPHATE REGULON REPRESSOR"/>
    <property type="match status" value="1"/>
</dbReference>
<evidence type="ECO:0000259" key="4">
    <source>
        <dbReference type="PROSITE" id="PS51000"/>
    </source>
</evidence>
<accession>A0A1C7P9I3</accession>
<evidence type="ECO:0000313" key="6">
    <source>
        <dbReference type="Proteomes" id="UP000176204"/>
    </source>
</evidence>
<dbReference type="EMBL" id="LT629973">
    <property type="protein sequence ID" value="SEH98920.1"/>
    <property type="molecule type" value="Genomic_DNA"/>
</dbReference>
<keyword evidence="2" id="KW-0805">Transcription regulation</keyword>
<dbReference type="KEGG" id="agl:PYTT_2342"/>
<dbReference type="SUPFAM" id="SSF100950">
    <property type="entry name" value="NagB/RpiA/CoA transferase-like"/>
    <property type="match status" value="1"/>
</dbReference>
<dbReference type="OrthoDB" id="9797223at2"/>
<dbReference type="STRING" id="1679444.PYTT_2342"/>
<dbReference type="InterPro" id="IPR014036">
    <property type="entry name" value="DeoR-like_C"/>
</dbReference>
<proteinExistence type="predicted"/>
<name>A0A1C7P9I3_9BACT</name>
<dbReference type="InterPro" id="IPR036390">
    <property type="entry name" value="WH_DNA-bd_sf"/>
</dbReference>
<dbReference type="SMART" id="SM01134">
    <property type="entry name" value="DeoRC"/>
    <property type="match status" value="1"/>
</dbReference>
<feature type="domain" description="HTH deoR-type" evidence="4">
    <location>
        <begin position="4"/>
        <end position="59"/>
    </location>
</feature>